<dbReference type="PANTHER" id="PTHR43008:SF4">
    <property type="entry name" value="CHAIN DEHYDROGENASE, PUTATIVE (AFU_ORTHOLOGUE AFUA_4G08710)-RELATED"/>
    <property type="match status" value="1"/>
</dbReference>
<reference evidence="3 4" key="1">
    <citation type="submission" date="2007-06" db="EMBL/GenBank/DDBJ databases">
        <authorList>
            <person name="Shimkets L."/>
            <person name="Ferriera S."/>
            <person name="Johnson J."/>
            <person name="Kravitz S."/>
            <person name="Beeson K."/>
            <person name="Sutton G."/>
            <person name="Rogers Y.-H."/>
            <person name="Friedman R."/>
            <person name="Frazier M."/>
            <person name="Venter J.C."/>
        </authorList>
    </citation>
    <scope>NUCLEOTIDE SEQUENCE [LARGE SCALE GENOMIC DNA]</scope>
    <source>
        <strain evidence="3 4">SIR-1</strain>
    </source>
</reference>
<organism evidence="3 4">
    <name type="scientific">Plesiocystis pacifica SIR-1</name>
    <dbReference type="NCBI Taxonomy" id="391625"/>
    <lineage>
        <taxon>Bacteria</taxon>
        <taxon>Pseudomonadati</taxon>
        <taxon>Myxococcota</taxon>
        <taxon>Polyangia</taxon>
        <taxon>Nannocystales</taxon>
        <taxon>Nannocystaceae</taxon>
        <taxon>Plesiocystis</taxon>
    </lineage>
</organism>
<dbReference type="STRING" id="391625.PPSIR1_06226"/>
<proteinExistence type="inferred from homology"/>
<gene>
    <name evidence="3" type="ORF">PPSIR1_06226</name>
</gene>
<dbReference type="InterPro" id="IPR036291">
    <property type="entry name" value="NAD(P)-bd_dom_sf"/>
</dbReference>
<comment type="similarity">
    <text evidence="1">Belongs to the short-chain dehydrogenases/reductases (SDR) family.</text>
</comment>
<dbReference type="SUPFAM" id="SSF51735">
    <property type="entry name" value="NAD(P)-binding Rossmann-fold domains"/>
    <property type="match status" value="1"/>
</dbReference>
<evidence type="ECO:0000256" key="2">
    <source>
        <dbReference type="ARBA" id="ARBA00023002"/>
    </source>
</evidence>
<dbReference type="InterPro" id="IPR002347">
    <property type="entry name" value="SDR_fam"/>
</dbReference>
<dbReference type="Gene3D" id="3.40.50.720">
    <property type="entry name" value="NAD(P)-binding Rossmann-like Domain"/>
    <property type="match status" value="1"/>
</dbReference>
<dbReference type="Proteomes" id="UP000005801">
    <property type="component" value="Unassembled WGS sequence"/>
</dbReference>
<dbReference type="Pfam" id="PF13561">
    <property type="entry name" value="adh_short_C2"/>
    <property type="match status" value="1"/>
</dbReference>
<dbReference type="PRINTS" id="PR00081">
    <property type="entry name" value="GDHRDH"/>
</dbReference>
<dbReference type="AlphaFoldDB" id="A6G6X0"/>
<keyword evidence="4" id="KW-1185">Reference proteome</keyword>
<keyword evidence="2" id="KW-0560">Oxidoreductase</keyword>
<protein>
    <submittedName>
        <fullName evidence="3">Putative dehdyrogenase</fullName>
    </submittedName>
</protein>
<dbReference type="EMBL" id="ABCS01000031">
    <property type="protein sequence ID" value="EDM78423.1"/>
    <property type="molecule type" value="Genomic_DNA"/>
</dbReference>
<comment type="caution">
    <text evidence="3">The sequence shown here is derived from an EMBL/GenBank/DDBJ whole genome shotgun (WGS) entry which is preliminary data.</text>
</comment>
<evidence type="ECO:0000313" key="4">
    <source>
        <dbReference type="Proteomes" id="UP000005801"/>
    </source>
</evidence>
<evidence type="ECO:0000313" key="3">
    <source>
        <dbReference type="EMBL" id="EDM78423.1"/>
    </source>
</evidence>
<accession>A6G6X0</accession>
<dbReference type="eggNOG" id="COG1028">
    <property type="taxonomic scope" value="Bacteria"/>
</dbReference>
<dbReference type="GO" id="GO:0050664">
    <property type="term" value="F:oxidoreductase activity, acting on NAD(P)H, oxygen as acceptor"/>
    <property type="evidence" value="ECO:0007669"/>
    <property type="project" value="TreeGrafter"/>
</dbReference>
<name>A6G6X0_9BACT</name>
<sequence length="236" mass="25404">MLGYNSNHDAAKESEAKLREAYGVEVATVAGDTAKPETMAKLFDVVRERFDNKLTAFVHNAGLYVGVTTPSTEGQPNPMDPDFEKVWEYYQLVYPRAFKRGLNAALACEGLRHVVAISSPGCNATQPPQVSYEAPGQGKSAMEFLVRLHARALAPKGITVNCVIPGYTQTGAWQGVLANTPMTEEMLEGMMQASTPMQRWLQTSEIGNAVAFLCSDQAKAVTGVALPVDGGLHLVG</sequence>
<evidence type="ECO:0000256" key="1">
    <source>
        <dbReference type="ARBA" id="ARBA00006484"/>
    </source>
</evidence>
<dbReference type="PANTHER" id="PTHR43008">
    <property type="entry name" value="BENZIL REDUCTASE"/>
    <property type="match status" value="1"/>
</dbReference>